<sequence>MAHERFPEWEFDPKSLLVKVDVSIAADLDHINDVVDGVLAMMKVMQCGCGREFQVETALRESLANAIIHGCERDPGKKVQCTVACDNDRGMLIVVRDPGPGFDPAALPSPLHAENLFADHGRGIFMINQLMDGVSHHESGTEIRMRVKGGKECSEAEIFWKN</sequence>
<dbReference type="InterPro" id="IPR036890">
    <property type="entry name" value="HATPase_C_sf"/>
</dbReference>
<keyword evidence="1" id="KW-0418">Kinase</keyword>
<keyword evidence="3" id="KW-0067">ATP-binding</keyword>
<dbReference type="EMBL" id="JACPNR010000006">
    <property type="protein sequence ID" value="MBI2678050.1"/>
    <property type="molecule type" value="Genomic_DNA"/>
</dbReference>
<accession>A0A932A7C3</accession>
<dbReference type="AlphaFoldDB" id="A0A932A7C3"/>
<dbReference type="Proteomes" id="UP000779809">
    <property type="component" value="Unassembled WGS sequence"/>
</dbReference>
<keyword evidence="3" id="KW-0547">Nucleotide-binding</keyword>
<dbReference type="PANTHER" id="PTHR35526:SF3">
    <property type="entry name" value="ANTI-SIGMA-F FACTOR RSBW"/>
    <property type="match status" value="1"/>
</dbReference>
<dbReference type="SUPFAM" id="SSF55874">
    <property type="entry name" value="ATPase domain of HSP90 chaperone/DNA topoisomerase II/histidine kinase"/>
    <property type="match status" value="1"/>
</dbReference>
<dbReference type="GO" id="GO:0005524">
    <property type="term" value="F:ATP binding"/>
    <property type="evidence" value="ECO:0007669"/>
    <property type="project" value="UniProtKB-KW"/>
</dbReference>
<feature type="domain" description="Histidine kinase/HSP90-like ATPase" evidence="2">
    <location>
        <begin position="24"/>
        <end position="146"/>
    </location>
</feature>
<protein>
    <submittedName>
        <fullName evidence="3">ATP-binding protein</fullName>
    </submittedName>
</protein>
<name>A0A932A7C3_9BACT</name>
<organism evidence="3 4">
    <name type="scientific">Candidatus Korobacter versatilis</name>
    <dbReference type="NCBI Taxonomy" id="658062"/>
    <lineage>
        <taxon>Bacteria</taxon>
        <taxon>Pseudomonadati</taxon>
        <taxon>Acidobacteriota</taxon>
        <taxon>Terriglobia</taxon>
        <taxon>Terriglobales</taxon>
        <taxon>Candidatus Korobacteraceae</taxon>
        <taxon>Candidatus Korobacter</taxon>
    </lineage>
</organism>
<dbReference type="InterPro" id="IPR003594">
    <property type="entry name" value="HATPase_dom"/>
</dbReference>
<evidence type="ECO:0000313" key="4">
    <source>
        <dbReference type="Proteomes" id="UP000779809"/>
    </source>
</evidence>
<dbReference type="Pfam" id="PF13581">
    <property type="entry name" value="HATPase_c_2"/>
    <property type="match status" value="1"/>
</dbReference>
<reference evidence="3" key="1">
    <citation type="submission" date="2020-07" db="EMBL/GenBank/DDBJ databases">
        <title>Huge and variable diversity of episymbiotic CPR bacteria and DPANN archaea in groundwater ecosystems.</title>
        <authorList>
            <person name="He C.Y."/>
            <person name="Keren R."/>
            <person name="Whittaker M."/>
            <person name="Farag I.F."/>
            <person name="Doudna J."/>
            <person name="Cate J.H.D."/>
            <person name="Banfield J.F."/>
        </authorList>
    </citation>
    <scope>NUCLEOTIDE SEQUENCE</scope>
    <source>
        <strain evidence="3">NC_groundwater_580_Pr5_B-0.1um_64_19</strain>
    </source>
</reference>
<dbReference type="CDD" id="cd16936">
    <property type="entry name" value="HATPase_RsbW-like"/>
    <property type="match status" value="1"/>
</dbReference>
<evidence type="ECO:0000313" key="3">
    <source>
        <dbReference type="EMBL" id="MBI2678050.1"/>
    </source>
</evidence>
<dbReference type="InterPro" id="IPR050267">
    <property type="entry name" value="Anti-sigma-factor_SerPK"/>
</dbReference>
<dbReference type="PANTHER" id="PTHR35526">
    <property type="entry name" value="ANTI-SIGMA-F FACTOR RSBW-RELATED"/>
    <property type="match status" value="1"/>
</dbReference>
<evidence type="ECO:0000259" key="2">
    <source>
        <dbReference type="Pfam" id="PF13581"/>
    </source>
</evidence>
<proteinExistence type="predicted"/>
<evidence type="ECO:0000256" key="1">
    <source>
        <dbReference type="ARBA" id="ARBA00022527"/>
    </source>
</evidence>
<dbReference type="Gene3D" id="3.30.565.10">
    <property type="entry name" value="Histidine kinase-like ATPase, C-terminal domain"/>
    <property type="match status" value="1"/>
</dbReference>
<keyword evidence="1" id="KW-0723">Serine/threonine-protein kinase</keyword>
<gene>
    <name evidence="3" type="ORF">HYX28_04665</name>
</gene>
<dbReference type="GO" id="GO:0004674">
    <property type="term" value="F:protein serine/threonine kinase activity"/>
    <property type="evidence" value="ECO:0007669"/>
    <property type="project" value="UniProtKB-KW"/>
</dbReference>
<keyword evidence="1" id="KW-0808">Transferase</keyword>
<comment type="caution">
    <text evidence="3">The sequence shown here is derived from an EMBL/GenBank/DDBJ whole genome shotgun (WGS) entry which is preliminary data.</text>
</comment>